<dbReference type="GO" id="GO:0003729">
    <property type="term" value="F:mRNA binding"/>
    <property type="evidence" value="ECO:0007669"/>
    <property type="project" value="InterPro"/>
</dbReference>
<dbReference type="OrthoDB" id="7619at2157"/>
<dbReference type="Gene3D" id="3.30.920.30">
    <property type="entry name" value="Hypothetical protein"/>
    <property type="match status" value="1"/>
</dbReference>
<evidence type="ECO:0000256" key="5">
    <source>
        <dbReference type="ARBA" id="ARBA00022884"/>
    </source>
</evidence>
<proteinExistence type="predicted"/>
<dbReference type="InterPro" id="IPR012933">
    <property type="entry name" value="HicA_mRNA_interferase"/>
</dbReference>
<evidence type="ECO:0000313" key="8">
    <source>
        <dbReference type="Proteomes" id="UP000324354"/>
    </source>
</evidence>
<reference evidence="7 8" key="1">
    <citation type="submission" date="2017-08" db="EMBL/GenBank/DDBJ databases">
        <title>Resequencing and Reannotation of the genome of Pyrococcus furiosus type strain DSM3638.</title>
        <authorList>
            <person name="Reichelt R.M."/>
            <person name="Bunk B."/>
        </authorList>
    </citation>
    <scope>NUCLEOTIDE SEQUENCE [LARGE SCALE GENOMIC DNA]</scope>
    <source>
        <strain evidence="7 8">DSM 3638</strain>
    </source>
</reference>
<sequence length="75" mass="8263">MKLPRDVSGEDVIKALRKLGYVPARQKGSHVVLTGPSGKIIVIPLHKRIKTGLLRAIIREVGVSVKIFIKLLEDP</sequence>
<dbReference type="PANTHER" id="PTHR34873:SF3">
    <property type="entry name" value="ADDICTION MODULE TOXIN, HICA FAMILY"/>
    <property type="match status" value="1"/>
</dbReference>
<name>A0A5C0XQE9_PYRFU</name>
<dbReference type="EMBL" id="CP023154">
    <property type="protein sequence ID" value="QEK78959.1"/>
    <property type="molecule type" value="Genomic_DNA"/>
</dbReference>
<dbReference type="AlphaFoldDB" id="A0A5C0XQE9"/>
<evidence type="ECO:0000256" key="6">
    <source>
        <dbReference type="ARBA" id="ARBA00023016"/>
    </source>
</evidence>
<dbReference type="GeneID" id="41713126"/>
<keyword evidence="3" id="KW-0255">Endonuclease</keyword>
<keyword evidence="2" id="KW-0540">Nuclease</keyword>
<dbReference type="GeneID" id="13301918"/>
<evidence type="ECO:0000256" key="1">
    <source>
        <dbReference type="ARBA" id="ARBA00022649"/>
    </source>
</evidence>
<gene>
    <name evidence="7" type="ORF">PFDSM3638_06595</name>
</gene>
<keyword evidence="4" id="KW-0378">Hydrolase</keyword>
<dbReference type="InterPro" id="IPR038570">
    <property type="entry name" value="HicA_sf"/>
</dbReference>
<evidence type="ECO:0000256" key="3">
    <source>
        <dbReference type="ARBA" id="ARBA00022759"/>
    </source>
</evidence>
<keyword evidence="5" id="KW-0694">RNA-binding</keyword>
<keyword evidence="6" id="KW-0346">Stress response</keyword>
<dbReference type="GO" id="GO:0016787">
    <property type="term" value="F:hydrolase activity"/>
    <property type="evidence" value="ECO:0007669"/>
    <property type="project" value="UniProtKB-KW"/>
</dbReference>
<accession>A0A5C0XQE9</accession>
<dbReference type="RefSeq" id="WP_011012469.1">
    <property type="nucleotide sequence ID" value="NC_003413.1"/>
</dbReference>
<dbReference type="PANTHER" id="PTHR34873">
    <property type="entry name" value="SSR1766 PROTEIN"/>
    <property type="match status" value="1"/>
</dbReference>
<dbReference type="Proteomes" id="UP000324354">
    <property type="component" value="Chromosome"/>
</dbReference>
<dbReference type="Pfam" id="PF07927">
    <property type="entry name" value="HicA_toxin"/>
    <property type="match status" value="1"/>
</dbReference>
<dbReference type="SUPFAM" id="SSF54786">
    <property type="entry name" value="YcfA/nrd intein domain"/>
    <property type="match status" value="1"/>
</dbReference>
<dbReference type="GO" id="GO:0004519">
    <property type="term" value="F:endonuclease activity"/>
    <property type="evidence" value="ECO:0007669"/>
    <property type="project" value="UniProtKB-KW"/>
</dbReference>
<organism evidence="7 8">
    <name type="scientific">Pyrococcus furiosus (strain ATCC 43587 / DSM 3638 / JCM 8422 / Vc1)</name>
    <dbReference type="NCBI Taxonomy" id="186497"/>
    <lineage>
        <taxon>Archaea</taxon>
        <taxon>Methanobacteriati</taxon>
        <taxon>Methanobacteriota</taxon>
        <taxon>Thermococci</taxon>
        <taxon>Thermococcales</taxon>
        <taxon>Thermococcaceae</taxon>
        <taxon>Pyrococcus</taxon>
    </lineage>
</organism>
<keyword evidence="1" id="KW-1277">Toxin-antitoxin system</keyword>
<evidence type="ECO:0000256" key="4">
    <source>
        <dbReference type="ARBA" id="ARBA00022801"/>
    </source>
</evidence>
<protein>
    <submittedName>
        <fullName evidence="7">Addiction module toxin, HicA family</fullName>
    </submittedName>
</protein>
<evidence type="ECO:0000256" key="2">
    <source>
        <dbReference type="ARBA" id="ARBA00022722"/>
    </source>
</evidence>
<evidence type="ECO:0000313" key="7">
    <source>
        <dbReference type="EMBL" id="QEK78959.1"/>
    </source>
</evidence>